<sequence>MTAENMLAGQDLTLGIGSTEVDSVQAIGEITLADDVVNVGKSTTVEDAFGGVTSDVVQPGQISLVFAEGQAQALVSQLGEAPATDGQAAETVTLAIKDVSGAVHRMNFVNAWARSVSSSDSSAAGSEAAIETVLIEFDDVDGCPVRRV</sequence>
<accession>A0ABU7ZUN2</accession>
<evidence type="ECO:0008006" key="3">
    <source>
        <dbReference type="Google" id="ProtNLM"/>
    </source>
</evidence>
<dbReference type="RefSeq" id="WP_319225843.1">
    <property type="nucleotide sequence ID" value="NZ_JARUMK010000001.1"/>
</dbReference>
<evidence type="ECO:0000313" key="1">
    <source>
        <dbReference type="EMBL" id="MEH0557696.1"/>
    </source>
</evidence>
<reference evidence="1 2" key="1">
    <citation type="submission" date="2023-04" db="EMBL/GenBank/DDBJ databases">
        <title>Genomic diversity of scab-causing Streptomyces spp. in the province of Quebec, Canada.</title>
        <authorList>
            <person name="Biessy A."/>
            <person name="Cadieux M."/>
            <person name="Ciotola M."/>
            <person name="Filion M."/>
        </authorList>
    </citation>
    <scope>NUCLEOTIDE SEQUENCE [LARGE SCALE GENOMIC DNA]</scope>
    <source>
        <strain evidence="1 2">B21-103</strain>
    </source>
</reference>
<comment type="caution">
    <text evidence="1">The sequence shown here is derived from an EMBL/GenBank/DDBJ whole genome shotgun (WGS) entry which is preliminary data.</text>
</comment>
<dbReference type="Proteomes" id="UP001382181">
    <property type="component" value="Unassembled WGS sequence"/>
</dbReference>
<dbReference type="EMBL" id="JARUMK010000001">
    <property type="protein sequence ID" value="MEH0557696.1"/>
    <property type="molecule type" value="Genomic_DNA"/>
</dbReference>
<name>A0ABU7ZUN2_9ACTN</name>
<keyword evidence="2" id="KW-1185">Reference proteome</keyword>
<organism evidence="1 2">
    <name type="scientific">Streptomyces silvae</name>
    <dbReference type="NCBI Taxonomy" id="2803812"/>
    <lineage>
        <taxon>Bacteria</taxon>
        <taxon>Bacillati</taxon>
        <taxon>Actinomycetota</taxon>
        <taxon>Actinomycetes</taxon>
        <taxon>Kitasatosporales</taxon>
        <taxon>Streptomycetaceae</taxon>
        <taxon>Streptomyces</taxon>
    </lineage>
</organism>
<protein>
    <recommendedName>
        <fullName evidence="3">Phage tail protein</fullName>
    </recommendedName>
</protein>
<evidence type="ECO:0000313" key="2">
    <source>
        <dbReference type="Proteomes" id="UP001382181"/>
    </source>
</evidence>
<gene>
    <name evidence="1" type="ORF">QBA37_00110</name>
</gene>
<proteinExistence type="predicted"/>